<evidence type="ECO:0000313" key="1">
    <source>
        <dbReference type="EMBL" id="KAI7986498.1"/>
    </source>
</evidence>
<reference evidence="1 2" key="1">
    <citation type="journal article" date="2022" name="Plant J.">
        <title>Chromosome-level genome of Camellia lanceoleosa provides a valuable resource for understanding genome evolution and self-incompatibility.</title>
        <authorList>
            <person name="Gong W."/>
            <person name="Xiao S."/>
            <person name="Wang L."/>
            <person name="Liao Z."/>
            <person name="Chang Y."/>
            <person name="Mo W."/>
            <person name="Hu G."/>
            <person name="Li W."/>
            <person name="Zhao G."/>
            <person name="Zhu H."/>
            <person name="Hu X."/>
            <person name="Ji K."/>
            <person name="Xiang X."/>
            <person name="Song Q."/>
            <person name="Yuan D."/>
            <person name="Jin S."/>
            <person name="Zhang L."/>
        </authorList>
    </citation>
    <scope>NUCLEOTIDE SEQUENCE [LARGE SCALE GENOMIC DNA]</scope>
    <source>
        <strain evidence="1">SQ_2022a</strain>
    </source>
</reference>
<dbReference type="Proteomes" id="UP001060215">
    <property type="component" value="Chromosome 15"/>
</dbReference>
<accession>A0ACC0FE84</accession>
<dbReference type="EMBL" id="CM045772">
    <property type="protein sequence ID" value="KAI7986498.1"/>
    <property type="molecule type" value="Genomic_DNA"/>
</dbReference>
<organism evidence="1 2">
    <name type="scientific">Camellia lanceoleosa</name>
    <dbReference type="NCBI Taxonomy" id="1840588"/>
    <lineage>
        <taxon>Eukaryota</taxon>
        <taxon>Viridiplantae</taxon>
        <taxon>Streptophyta</taxon>
        <taxon>Embryophyta</taxon>
        <taxon>Tracheophyta</taxon>
        <taxon>Spermatophyta</taxon>
        <taxon>Magnoliopsida</taxon>
        <taxon>eudicotyledons</taxon>
        <taxon>Gunneridae</taxon>
        <taxon>Pentapetalae</taxon>
        <taxon>asterids</taxon>
        <taxon>Ericales</taxon>
        <taxon>Theaceae</taxon>
        <taxon>Camellia</taxon>
    </lineage>
</organism>
<sequence length="402" mass="46174">MKSLQLQSHNPIQQTHFQSKQTNPSMALISLPPNAKPCSVSPPTHRLRRTTLRRRTNFAHSVIESNFVHTFASSRTNHGKRPLPILTATPISASESFPESDFGTIALSDVVVKRRRNVYWGRNWNSRDIGTASVVVFMHLLCFLAPFTFKWGAFSVALGLYVVTGLLGITLSFHRNLSHRSFMLPKWLEYFCAYCGAQALQGSPIDWVSTHRYHHQFCDSERDPHSPVEWFWFSHISWLFATDTVIERCGMPNNVGDLEKQPFYRFLQRTYVVHPIALAVLLYAMGGLPFIVWGMGVRVVWVYHITWLVNSACHVWGKQAWDTGDLSRNNWWVALLAFGEGWHNNHHAFEFSARHGLEWWQIDMTWYAVRFLQAIGLATDVKIPTETQKQRMAFNNNGSIAT</sequence>
<keyword evidence="2" id="KW-1185">Reference proteome</keyword>
<evidence type="ECO:0000313" key="2">
    <source>
        <dbReference type="Proteomes" id="UP001060215"/>
    </source>
</evidence>
<proteinExistence type="predicted"/>
<protein>
    <submittedName>
        <fullName evidence="1">Uncharacterized protein</fullName>
    </submittedName>
</protein>
<name>A0ACC0FE84_9ERIC</name>
<gene>
    <name evidence="1" type="ORF">LOK49_LG14G01740</name>
</gene>
<comment type="caution">
    <text evidence="1">The sequence shown here is derived from an EMBL/GenBank/DDBJ whole genome shotgun (WGS) entry which is preliminary data.</text>
</comment>